<feature type="region of interest" description="Disordered" evidence="7">
    <location>
        <begin position="345"/>
        <end position="370"/>
    </location>
</feature>
<sequence precursor="true">MDRRRFLTLLGSAGLTATVATTGTAKAASTGTFPGYKDSYGVLHDTTRCIGCRKCEQACNEVNKLPAPKAKFDDLTVLEKTRRTDADSWTVVNRYNAAGLDHPVFRKQQCNHCLEPACASACFVKAFTKNPDGSVTYDGSLCVGCRYCMVACPFNVPAFQYAEAFDPLIQKCTMCHPRLAEGKLPGCVEICPKEALTFGRRKDLVRIAHDRIRQNPGRYIDHVYGEQEMGGTAWMYLSGVPFSATGMNEELGTKSAPEYTAGALGAVPMVVGIWPILLTGAYAITKRKEKIAAEEQAEAVKQAVAASRAEADDKLKAALAKADKDKEAAVTREVKKAVDEARKTFEEELAAKEQPEAPEGDDAGKPGEDA</sequence>
<dbReference type="PANTHER" id="PTHR43545:SF4">
    <property type="entry name" value="IRON-SULFUR PROTEIN"/>
    <property type="match status" value="1"/>
</dbReference>
<feature type="domain" description="4Fe-4S ferredoxin-type" evidence="10">
    <location>
        <begin position="40"/>
        <end position="70"/>
    </location>
</feature>
<dbReference type="Proteomes" id="UP000009173">
    <property type="component" value="Chromosome"/>
</dbReference>
<evidence type="ECO:0000256" key="7">
    <source>
        <dbReference type="SAM" id="MobiDB-lite"/>
    </source>
</evidence>
<dbReference type="InterPro" id="IPR054814">
    <property type="entry name" value="HmcB"/>
</dbReference>
<proteinExistence type="predicted"/>
<reference evidence="12" key="1">
    <citation type="journal article" date="2009" name="Environ. Microbiol.">
        <title>Contribution of mobile genetic elements to Desulfovibrio vulgaris genome plasticity.</title>
        <authorList>
            <person name="Walker C.B."/>
            <person name="Stolyar S."/>
            <person name="Chivian D."/>
            <person name="Pinel N."/>
            <person name="Gabster J.A."/>
            <person name="Dehal P.S."/>
            <person name="He Z."/>
            <person name="Yang Z.K."/>
            <person name="Yen H.C."/>
            <person name="Zhou J."/>
            <person name="Wall J.D."/>
            <person name="Hazen T.C."/>
            <person name="Arkin A.P."/>
            <person name="Stahl D.A."/>
        </authorList>
    </citation>
    <scope>NUCLEOTIDE SEQUENCE [LARGE SCALE GENOMIC DNA]</scope>
    <source>
        <strain evidence="12">DP4</strain>
    </source>
</reference>
<organism evidence="11 12">
    <name type="scientific">Nitratidesulfovibrio vulgaris (strain DP4)</name>
    <name type="common">Desulfovibrio vulgaris</name>
    <dbReference type="NCBI Taxonomy" id="391774"/>
    <lineage>
        <taxon>Bacteria</taxon>
        <taxon>Pseudomonadati</taxon>
        <taxon>Thermodesulfobacteriota</taxon>
        <taxon>Desulfovibrionia</taxon>
        <taxon>Desulfovibrionales</taxon>
        <taxon>Desulfovibrionaceae</taxon>
        <taxon>Nitratidesulfovibrio</taxon>
    </lineage>
</organism>
<dbReference type="InterPro" id="IPR051555">
    <property type="entry name" value="FDH_Electron_Transfer_Unit"/>
</dbReference>
<feature type="transmembrane region" description="Helical" evidence="8">
    <location>
        <begin position="263"/>
        <end position="284"/>
    </location>
</feature>
<keyword evidence="8" id="KW-1133">Transmembrane helix</keyword>
<dbReference type="HOGENOM" id="CLU_043374_0_0_7"/>
<dbReference type="InterPro" id="IPR017900">
    <property type="entry name" value="4Fe4S_Fe_S_CS"/>
</dbReference>
<evidence type="ECO:0000256" key="5">
    <source>
        <dbReference type="ARBA" id="ARBA00023004"/>
    </source>
</evidence>
<dbReference type="NCBIfam" id="NF045715">
    <property type="entry name" value="sulf_resp_HmcB"/>
    <property type="match status" value="1"/>
</dbReference>
<accession>A0A0H3A9S7</accession>
<evidence type="ECO:0000256" key="1">
    <source>
        <dbReference type="ARBA" id="ARBA00004196"/>
    </source>
</evidence>
<evidence type="ECO:0000256" key="9">
    <source>
        <dbReference type="SAM" id="SignalP"/>
    </source>
</evidence>
<keyword evidence="5" id="KW-0408">Iron</keyword>
<keyword evidence="9" id="KW-0732">Signal</keyword>
<keyword evidence="4" id="KW-0677">Repeat</keyword>
<dbReference type="InterPro" id="IPR017896">
    <property type="entry name" value="4Fe4S_Fe-S-bd"/>
</dbReference>
<dbReference type="Pfam" id="PF13247">
    <property type="entry name" value="Fer4_11"/>
    <property type="match status" value="1"/>
</dbReference>
<keyword evidence="6" id="KW-0411">Iron-sulfur</keyword>
<comment type="subcellular location">
    <subcellularLocation>
        <location evidence="1">Cell envelope</location>
    </subcellularLocation>
</comment>
<evidence type="ECO:0000256" key="8">
    <source>
        <dbReference type="SAM" id="Phobius"/>
    </source>
</evidence>
<dbReference type="SUPFAM" id="SSF54862">
    <property type="entry name" value="4Fe-4S ferredoxins"/>
    <property type="match status" value="1"/>
</dbReference>
<gene>
    <name evidence="11" type="ordered locus">Dvul_2406</name>
</gene>
<evidence type="ECO:0000313" key="12">
    <source>
        <dbReference type="Proteomes" id="UP000009173"/>
    </source>
</evidence>
<dbReference type="Gene3D" id="3.30.70.20">
    <property type="match status" value="2"/>
</dbReference>
<keyword evidence="8" id="KW-0472">Membrane</keyword>
<evidence type="ECO:0000313" key="11">
    <source>
        <dbReference type="EMBL" id="ABM29422.1"/>
    </source>
</evidence>
<dbReference type="GO" id="GO:0051539">
    <property type="term" value="F:4 iron, 4 sulfur cluster binding"/>
    <property type="evidence" value="ECO:0007669"/>
    <property type="project" value="UniProtKB-KW"/>
</dbReference>
<dbReference type="GO" id="GO:0030313">
    <property type="term" value="C:cell envelope"/>
    <property type="evidence" value="ECO:0007669"/>
    <property type="project" value="UniProtKB-SubCell"/>
</dbReference>
<keyword evidence="2" id="KW-0004">4Fe-4S</keyword>
<dbReference type="RefSeq" id="WP_011792842.1">
    <property type="nucleotide sequence ID" value="NC_008751.1"/>
</dbReference>
<dbReference type="CDD" id="cd10561">
    <property type="entry name" value="HybA_like"/>
    <property type="match status" value="1"/>
</dbReference>
<feature type="compositionally biased region" description="Basic and acidic residues" evidence="7">
    <location>
        <begin position="345"/>
        <end position="355"/>
    </location>
</feature>
<evidence type="ECO:0000256" key="4">
    <source>
        <dbReference type="ARBA" id="ARBA00022737"/>
    </source>
</evidence>
<protein>
    <submittedName>
        <fullName evidence="11">4Fe-4S ferredoxin, iron-sulfur binding domain protein</fullName>
    </submittedName>
</protein>
<evidence type="ECO:0000256" key="3">
    <source>
        <dbReference type="ARBA" id="ARBA00022723"/>
    </source>
</evidence>
<keyword evidence="3" id="KW-0479">Metal-binding</keyword>
<dbReference type="PANTHER" id="PTHR43545">
    <property type="entry name" value="FORMATE DEHYDROGENASE, NITRATE-INDUCIBLE, IRON-SULFUR SUBUNIT"/>
    <property type="match status" value="1"/>
</dbReference>
<dbReference type="PROSITE" id="PS00198">
    <property type="entry name" value="4FE4S_FER_1"/>
    <property type="match status" value="1"/>
</dbReference>
<feature type="domain" description="4Fe-4S ferredoxin-type" evidence="10">
    <location>
        <begin position="133"/>
        <end position="162"/>
    </location>
</feature>
<dbReference type="AlphaFoldDB" id="A0A0H3A9S7"/>
<dbReference type="PROSITE" id="PS51379">
    <property type="entry name" value="4FE4S_FER_2"/>
    <property type="match status" value="2"/>
</dbReference>
<keyword evidence="8" id="KW-0812">Transmembrane</keyword>
<evidence type="ECO:0000256" key="2">
    <source>
        <dbReference type="ARBA" id="ARBA00022485"/>
    </source>
</evidence>
<dbReference type="KEGG" id="dvl:Dvul_2406"/>
<dbReference type="EMBL" id="CP000527">
    <property type="protein sequence ID" value="ABM29422.1"/>
    <property type="molecule type" value="Genomic_DNA"/>
</dbReference>
<feature type="chain" id="PRO_5002604148" evidence="9">
    <location>
        <begin position="28"/>
        <end position="370"/>
    </location>
</feature>
<evidence type="ECO:0000256" key="6">
    <source>
        <dbReference type="ARBA" id="ARBA00023014"/>
    </source>
</evidence>
<name>A0A0H3A9S7_NITV4</name>
<evidence type="ECO:0000259" key="10">
    <source>
        <dbReference type="PROSITE" id="PS51379"/>
    </source>
</evidence>
<dbReference type="GO" id="GO:0046872">
    <property type="term" value="F:metal ion binding"/>
    <property type="evidence" value="ECO:0007669"/>
    <property type="project" value="UniProtKB-KW"/>
</dbReference>
<feature type="signal peptide" evidence="9">
    <location>
        <begin position="1"/>
        <end position="27"/>
    </location>
</feature>